<feature type="region of interest" description="Disordered" evidence="1">
    <location>
        <begin position="186"/>
        <end position="224"/>
    </location>
</feature>
<sequence length="224" mass="25192">MKTNEQKEILDYDETVSNNDDNNNNGVGIHHPSDHYKITDSDSKHPSIREQHFNDEIPLNTKDASLTPFVNNEHDTEAVRSLPNSANIENFNSKHPHNRDKHSDAENPVNSENLLKDSNYNAAPAHYPSSPVKLAPDKNSKIDQKVSTMMEDFKVRKTILKDKASNKETNIVENENQKVVDKIQVFSSQGKKTPSDVEEMGVPEEVGEEGPISPIEKPEIGEKK</sequence>
<dbReference type="AlphaFoldDB" id="A0AAV4R295"/>
<evidence type="ECO:0000313" key="3">
    <source>
        <dbReference type="Proteomes" id="UP001054945"/>
    </source>
</evidence>
<feature type="compositionally biased region" description="Polar residues" evidence="1">
    <location>
        <begin position="82"/>
        <end position="93"/>
    </location>
</feature>
<protein>
    <submittedName>
        <fullName evidence="2">Uncharacterized protein</fullName>
    </submittedName>
</protein>
<dbReference type="Proteomes" id="UP001054945">
    <property type="component" value="Unassembled WGS sequence"/>
</dbReference>
<feature type="compositionally biased region" description="Acidic residues" evidence="1">
    <location>
        <begin position="196"/>
        <end position="208"/>
    </location>
</feature>
<organism evidence="2 3">
    <name type="scientific">Caerostris extrusa</name>
    <name type="common">Bark spider</name>
    <name type="synonym">Caerostris bankana</name>
    <dbReference type="NCBI Taxonomy" id="172846"/>
    <lineage>
        <taxon>Eukaryota</taxon>
        <taxon>Metazoa</taxon>
        <taxon>Ecdysozoa</taxon>
        <taxon>Arthropoda</taxon>
        <taxon>Chelicerata</taxon>
        <taxon>Arachnida</taxon>
        <taxon>Araneae</taxon>
        <taxon>Araneomorphae</taxon>
        <taxon>Entelegynae</taxon>
        <taxon>Araneoidea</taxon>
        <taxon>Araneidae</taxon>
        <taxon>Caerostris</taxon>
    </lineage>
</organism>
<reference evidence="2 3" key="1">
    <citation type="submission" date="2021-06" db="EMBL/GenBank/DDBJ databases">
        <title>Caerostris extrusa draft genome.</title>
        <authorList>
            <person name="Kono N."/>
            <person name="Arakawa K."/>
        </authorList>
    </citation>
    <scope>NUCLEOTIDE SEQUENCE [LARGE SCALE GENOMIC DNA]</scope>
</reference>
<name>A0AAV4R295_CAEEX</name>
<evidence type="ECO:0000256" key="1">
    <source>
        <dbReference type="SAM" id="MobiDB-lite"/>
    </source>
</evidence>
<feature type="region of interest" description="Disordered" evidence="1">
    <location>
        <begin position="1"/>
        <end position="46"/>
    </location>
</feature>
<feature type="region of interest" description="Disordered" evidence="1">
    <location>
        <begin position="82"/>
        <end position="137"/>
    </location>
</feature>
<evidence type="ECO:0000313" key="2">
    <source>
        <dbReference type="EMBL" id="GIY15694.1"/>
    </source>
</evidence>
<feature type="compositionally biased region" description="Polar residues" evidence="1">
    <location>
        <begin position="108"/>
        <end position="121"/>
    </location>
</feature>
<gene>
    <name evidence="2" type="ORF">CEXT_638941</name>
</gene>
<comment type="caution">
    <text evidence="2">The sequence shown here is derived from an EMBL/GenBank/DDBJ whole genome shotgun (WGS) entry which is preliminary data.</text>
</comment>
<proteinExistence type="predicted"/>
<dbReference type="EMBL" id="BPLR01007269">
    <property type="protein sequence ID" value="GIY15694.1"/>
    <property type="molecule type" value="Genomic_DNA"/>
</dbReference>
<feature type="compositionally biased region" description="Basic and acidic residues" evidence="1">
    <location>
        <begin position="31"/>
        <end position="46"/>
    </location>
</feature>
<feature type="compositionally biased region" description="Basic and acidic residues" evidence="1">
    <location>
        <begin position="1"/>
        <end position="10"/>
    </location>
</feature>
<accession>A0AAV4R295</accession>
<keyword evidence="3" id="KW-1185">Reference proteome</keyword>